<organism evidence="1 2">
    <name type="scientific">Tanacetum coccineum</name>
    <dbReference type="NCBI Taxonomy" id="301880"/>
    <lineage>
        <taxon>Eukaryota</taxon>
        <taxon>Viridiplantae</taxon>
        <taxon>Streptophyta</taxon>
        <taxon>Embryophyta</taxon>
        <taxon>Tracheophyta</taxon>
        <taxon>Spermatophyta</taxon>
        <taxon>Magnoliopsida</taxon>
        <taxon>eudicotyledons</taxon>
        <taxon>Gunneridae</taxon>
        <taxon>Pentapetalae</taxon>
        <taxon>asterids</taxon>
        <taxon>campanulids</taxon>
        <taxon>Asterales</taxon>
        <taxon>Asteraceae</taxon>
        <taxon>Asteroideae</taxon>
        <taxon>Anthemideae</taxon>
        <taxon>Anthemidinae</taxon>
        <taxon>Tanacetum</taxon>
    </lineage>
</organism>
<evidence type="ECO:0000313" key="2">
    <source>
        <dbReference type="Proteomes" id="UP001151760"/>
    </source>
</evidence>
<sequence length="128" mass="14668">MLSKKKYVQWMVRLIRYAKSKPNRKLLPNSILHGLYTYRIITTPGDPTQIPPIPQTTRIKTDMELTKAEAKQVKANDQAIHLILMGLPVVVYVTVHSPASWTTNLPACHLGNEFCQKCSYTYQDNMHD</sequence>
<comment type="caution">
    <text evidence="1">The sequence shown here is derived from an EMBL/GenBank/DDBJ whole genome shotgun (WGS) entry which is preliminary data.</text>
</comment>
<gene>
    <name evidence="1" type="ORF">Tco_0769180</name>
</gene>
<evidence type="ECO:0000313" key="1">
    <source>
        <dbReference type="EMBL" id="GJS86544.1"/>
    </source>
</evidence>
<accession>A0ABQ4Z8N7</accession>
<reference evidence="1" key="1">
    <citation type="journal article" date="2022" name="Int. J. Mol. Sci.">
        <title>Draft Genome of Tanacetum Coccineum: Genomic Comparison of Closely Related Tanacetum-Family Plants.</title>
        <authorList>
            <person name="Yamashiro T."/>
            <person name="Shiraishi A."/>
            <person name="Nakayama K."/>
            <person name="Satake H."/>
        </authorList>
    </citation>
    <scope>NUCLEOTIDE SEQUENCE</scope>
</reference>
<keyword evidence="2" id="KW-1185">Reference proteome</keyword>
<proteinExistence type="predicted"/>
<name>A0ABQ4Z8N7_9ASTR</name>
<dbReference type="Proteomes" id="UP001151760">
    <property type="component" value="Unassembled WGS sequence"/>
</dbReference>
<protein>
    <submittedName>
        <fullName evidence="1">Uncharacterized protein</fullName>
    </submittedName>
</protein>
<dbReference type="EMBL" id="BQNB010011131">
    <property type="protein sequence ID" value="GJS86544.1"/>
    <property type="molecule type" value="Genomic_DNA"/>
</dbReference>
<reference evidence="1" key="2">
    <citation type="submission" date="2022-01" db="EMBL/GenBank/DDBJ databases">
        <authorList>
            <person name="Yamashiro T."/>
            <person name="Shiraishi A."/>
            <person name="Satake H."/>
            <person name="Nakayama K."/>
        </authorList>
    </citation>
    <scope>NUCLEOTIDE SEQUENCE</scope>
</reference>